<gene>
    <name evidence="1" type="ORF">GBAR_LOCUS15355</name>
</gene>
<organism evidence="1 2">
    <name type="scientific">Geodia barretti</name>
    <name type="common">Barrett's horny sponge</name>
    <dbReference type="NCBI Taxonomy" id="519541"/>
    <lineage>
        <taxon>Eukaryota</taxon>
        <taxon>Metazoa</taxon>
        <taxon>Porifera</taxon>
        <taxon>Demospongiae</taxon>
        <taxon>Heteroscleromorpha</taxon>
        <taxon>Tetractinellida</taxon>
        <taxon>Astrophorina</taxon>
        <taxon>Geodiidae</taxon>
        <taxon>Geodia</taxon>
    </lineage>
</organism>
<accession>A0AA35WND5</accession>
<sequence length="44" mass="5214">MQITWVTHKQMTDNRDEANQGDPRTLECCVRRSLGIRTYCRCLN</sequence>
<dbReference type="AlphaFoldDB" id="A0AA35WND5"/>
<evidence type="ECO:0000313" key="1">
    <source>
        <dbReference type="EMBL" id="CAI8026799.1"/>
    </source>
</evidence>
<protein>
    <submittedName>
        <fullName evidence="1">Uncharacterized protein</fullName>
    </submittedName>
</protein>
<keyword evidence="2" id="KW-1185">Reference proteome</keyword>
<name>A0AA35WND5_GEOBA</name>
<dbReference type="Proteomes" id="UP001174909">
    <property type="component" value="Unassembled WGS sequence"/>
</dbReference>
<comment type="caution">
    <text evidence="1">The sequence shown here is derived from an EMBL/GenBank/DDBJ whole genome shotgun (WGS) entry which is preliminary data.</text>
</comment>
<dbReference type="EMBL" id="CASHTH010002235">
    <property type="protein sequence ID" value="CAI8026799.1"/>
    <property type="molecule type" value="Genomic_DNA"/>
</dbReference>
<evidence type="ECO:0000313" key="2">
    <source>
        <dbReference type="Proteomes" id="UP001174909"/>
    </source>
</evidence>
<proteinExistence type="predicted"/>
<reference evidence="1" key="1">
    <citation type="submission" date="2023-03" db="EMBL/GenBank/DDBJ databases">
        <authorList>
            <person name="Steffen K."/>
            <person name="Cardenas P."/>
        </authorList>
    </citation>
    <scope>NUCLEOTIDE SEQUENCE</scope>
</reference>